<proteinExistence type="predicted"/>
<organism evidence="1 2">
    <name type="scientific">Melastoma candidum</name>
    <dbReference type="NCBI Taxonomy" id="119954"/>
    <lineage>
        <taxon>Eukaryota</taxon>
        <taxon>Viridiplantae</taxon>
        <taxon>Streptophyta</taxon>
        <taxon>Embryophyta</taxon>
        <taxon>Tracheophyta</taxon>
        <taxon>Spermatophyta</taxon>
        <taxon>Magnoliopsida</taxon>
        <taxon>eudicotyledons</taxon>
        <taxon>Gunneridae</taxon>
        <taxon>Pentapetalae</taxon>
        <taxon>rosids</taxon>
        <taxon>malvids</taxon>
        <taxon>Myrtales</taxon>
        <taxon>Melastomataceae</taxon>
        <taxon>Melastomatoideae</taxon>
        <taxon>Melastomateae</taxon>
        <taxon>Melastoma</taxon>
    </lineage>
</organism>
<comment type="caution">
    <text evidence="1">The sequence shown here is derived from an EMBL/GenBank/DDBJ whole genome shotgun (WGS) entry which is preliminary data.</text>
</comment>
<evidence type="ECO:0000313" key="2">
    <source>
        <dbReference type="Proteomes" id="UP001057402"/>
    </source>
</evidence>
<dbReference type="Proteomes" id="UP001057402">
    <property type="component" value="Chromosome 6"/>
</dbReference>
<accession>A0ACB9QFC1</accession>
<protein>
    <submittedName>
        <fullName evidence="1">Uncharacterized protein</fullName>
    </submittedName>
</protein>
<keyword evidence="2" id="KW-1185">Reference proteome</keyword>
<dbReference type="EMBL" id="CM042885">
    <property type="protein sequence ID" value="KAI4365234.1"/>
    <property type="molecule type" value="Genomic_DNA"/>
</dbReference>
<name>A0ACB9QFC1_9MYRT</name>
<gene>
    <name evidence="1" type="ORF">MLD38_021234</name>
</gene>
<sequence>MQSQIIANLTKLVESCIARRSLSTAKSVHARAFRLCLLGDTFLCNRLIESYSTCGDKSYVLSTFSTTWRKNVFTWNAVLSFFVKSGDFENARKVFDEMPERSPISWNNIISCSARSGRERDALDLYRGMVVEGFVPTRFTLASVFSACGSSGDVEMGRKCHSMAVKVGLEGNMYVGNSLLCMYAKCGFVGEAMRVFDDVSDPNEVSFTALIGGLALTDRFYEGFEVFRMMRRRGICIDAVSLSSALGMCSSGRLDTYADDGGKERFLGVVCGQQIHCLTIKLGLDGDLHLNNSLLDMYAKNGDMYSAEAVFESLTCASVVSWNVMIAGYGYSGDSDKAIRCLRNMQSLGFEPDEVTYINTLAACVYSGDIATAHEMFNSMAMPTISSWNALLSAYFQWGKYKEAINLFRKMQFQIVKPDRTTLAIVLSSCAGMRLLDIGKQVHATLQRAYLDEDVYVVSGLISMYSNCGKVELARTIFDKVPELDIVCWNSMMAGLAFNSLDMESIVLFNEMRKSGVFQSEFSYATVIGCCSELVSSLHGRQLHALATKDGYDNDPYVGTSLIKMYCRCGDVQGARRFFDSLPYRNTVAWNEMIHGYAQQGYGEEAVWLYEKMIDSGTKMDEITFVAVLTACSHAGLADVGIHIFDSMQRDHGIKPLLDHYTCIIDCLGRSGRFSELEALLDKIPCKDDGVVWEVVLSSCRVHANVSLAKRAAEELLRIDPCNSTPYVLLANIYSSLGRWDEVRAVREKMDDAGVVKTAGYSWNDVGHGMPSSRHEEHTELAKWRVEA</sequence>
<evidence type="ECO:0000313" key="1">
    <source>
        <dbReference type="EMBL" id="KAI4365234.1"/>
    </source>
</evidence>
<reference evidence="2" key="1">
    <citation type="journal article" date="2023" name="Front. Plant Sci.">
        <title>Chromosomal-level genome assembly of Melastoma candidum provides insights into trichome evolution.</title>
        <authorList>
            <person name="Zhong Y."/>
            <person name="Wu W."/>
            <person name="Sun C."/>
            <person name="Zou P."/>
            <person name="Liu Y."/>
            <person name="Dai S."/>
            <person name="Zhou R."/>
        </authorList>
    </citation>
    <scope>NUCLEOTIDE SEQUENCE [LARGE SCALE GENOMIC DNA]</scope>
</reference>